<dbReference type="EMBL" id="JAASRO010000001">
    <property type="protein sequence ID" value="NIK62342.1"/>
    <property type="molecule type" value="Genomic_DNA"/>
</dbReference>
<protein>
    <submittedName>
        <fullName evidence="2">Uncharacterized protein YkwD</fullName>
    </submittedName>
</protein>
<feature type="compositionally biased region" description="Polar residues" evidence="1">
    <location>
        <begin position="48"/>
        <end position="57"/>
    </location>
</feature>
<name>A0A7X6A583_9ACTN</name>
<dbReference type="Proteomes" id="UP000555407">
    <property type="component" value="Unassembled WGS sequence"/>
</dbReference>
<feature type="compositionally biased region" description="Low complexity" evidence="1">
    <location>
        <begin position="68"/>
        <end position="109"/>
    </location>
</feature>
<gene>
    <name evidence="2" type="ORF">BJY22_008059</name>
</gene>
<reference evidence="2 3" key="1">
    <citation type="submission" date="2020-03" db="EMBL/GenBank/DDBJ databases">
        <title>Sequencing the genomes of 1000 actinobacteria strains.</title>
        <authorList>
            <person name="Klenk H.-P."/>
        </authorList>
    </citation>
    <scope>NUCLEOTIDE SEQUENCE [LARGE SCALE GENOMIC DNA]</scope>
    <source>
        <strain evidence="2 3">DSM 45490</strain>
    </source>
</reference>
<evidence type="ECO:0000313" key="2">
    <source>
        <dbReference type="EMBL" id="NIK62342.1"/>
    </source>
</evidence>
<dbReference type="SUPFAM" id="SSF55797">
    <property type="entry name" value="PR-1-like"/>
    <property type="match status" value="1"/>
</dbReference>
<dbReference type="PRINTS" id="PR01217">
    <property type="entry name" value="PRICHEXTENSN"/>
</dbReference>
<feature type="compositionally biased region" description="Pro residues" evidence="1">
    <location>
        <begin position="134"/>
        <end position="146"/>
    </location>
</feature>
<keyword evidence="3" id="KW-1185">Reference proteome</keyword>
<dbReference type="Gene3D" id="3.40.33.10">
    <property type="entry name" value="CAP"/>
    <property type="match status" value="1"/>
</dbReference>
<evidence type="ECO:0000256" key="1">
    <source>
        <dbReference type="SAM" id="MobiDB-lite"/>
    </source>
</evidence>
<organism evidence="2 3">
    <name type="scientific">Kribbella shirazensis</name>
    <dbReference type="NCBI Taxonomy" id="1105143"/>
    <lineage>
        <taxon>Bacteria</taxon>
        <taxon>Bacillati</taxon>
        <taxon>Actinomycetota</taxon>
        <taxon>Actinomycetes</taxon>
        <taxon>Propionibacteriales</taxon>
        <taxon>Kribbellaceae</taxon>
        <taxon>Kribbella</taxon>
    </lineage>
</organism>
<dbReference type="AlphaFoldDB" id="A0A7X6A583"/>
<comment type="caution">
    <text evidence="2">The sequence shown here is derived from an EMBL/GenBank/DDBJ whole genome shotgun (WGS) entry which is preliminary data.</text>
</comment>
<evidence type="ECO:0000313" key="3">
    <source>
        <dbReference type="Proteomes" id="UP000555407"/>
    </source>
</evidence>
<sequence>MIALASVVLVITPISWILLHQPQNDDADASLPIVTRTDDTYITPTTKPAVSTPSARVTATPTLPPSATPSATPTSTPSATPSATPTNSPTDSASPTTTPTTRSATTAPTTAPPSTRPTTSTTPGRTIGTTKPTPTTPPPTTTPPPVDGGMAPNEKQLFDLIDNARVSNGCAPLKQDPALTNSARGTAGSRAKTGSGMDDSSGSQVGAGGDRMSAQQAYDRLMSSSRSTILNCGRTTLGVGFGTEERCTLQIITCLRYTDRNVWVANFS</sequence>
<dbReference type="RefSeq" id="WP_167217411.1">
    <property type="nucleotide sequence ID" value="NZ_JAASRO010000001.1"/>
</dbReference>
<dbReference type="InterPro" id="IPR035940">
    <property type="entry name" value="CAP_sf"/>
</dbReference>
<feature type="region of interest" description="Disordered" evidence="1">
    <location>
        <begin position="172"/>
        <end position="210"/>
    </location>
</feature>
<feature type="compositionally biased region" description="Low complexity" evidence="1">
    <location>
        <begin position="116"/>
        <end position="133"/>
    </location>
</feature>
<feature type="region of interest" description="Disordered" evidence="1">
    <location>
        <begin position="41"/>
        <end position="153"/>
    </location>
</feature>
<accession>A0A7X6A583</accession>
<proteinExistence type="predicted"/>